<gene>
    <name evidence="2" type="ORF">HYH03_015490</name>
</gene>
<keyword evidence="3" id="KW-1185">Reference proteome</keyword>
<protein>
    <recommendedName>
        <fullName evidence="1">HRDC domain-containing protein</fullName>
    </recommendedName>
</protein>
<proteinExistence type="predicted"/>
<dbReference type="GO" id="GO:0000166">
    <property type="term" value="F:nucleotide binding"/>
    <property type="evidence" value="ECO:0007669"/>
    <property type="project" value="InterPro"/>
</dbReference>
<dbReference type="GO" id="GO:0003676">
    <property type="term" value="F:nucleic acid binding"/>
    <property type="evidence" value="ECO:0007669"/>
    <property type="project" value="InterPro"/>
</dbReference>
<comment type="caution">
    <text evidence="2">The sequence shown here is derived from an EMBL/GenBank/DDBJ whole genome shotgun (WGS) entry which is preliminary data.</text>
</comment>
<dbReference type="Proteomes" id="UP000612055">
    <property type="component" value="Unassembled WGS sequence"/>
</dbReference>
<dbReference type="InterPro" id="IPR002121">
    <property type="entry name" value="HRDC_dom"/>
</dbReference>
<feature type="domain" description="HRDC" evidence="1">
    <location>
        <begin position="1"/>
        <end position="66"/>
    </location>
</feature>
<dbReference type="InterPro" id="IPR010997">
    <property type="entry name" value="HRDC-like_sf"/>
</dbReference>
<sequence>MRKAAEIGRAPYMVFKDSALDDMCEKRPRTVDALLSCKGIGAETARKYGTELLSIINPGSAYGAASAAVCAAIPEAKSRHGDFWSPLEEEVLIRMYMDGVPQKTMAIKLGRSNYAVQLKLEGLLQAQPPQHVAVGQGLMYA</sequence>
<dbReference type="EMBL" id="JAEHOE010000122">
    <property type="protein sequence ID" value="KAG2485778.1"/>
    <property type="molecule type" value="Genomic_DNA"/>
</dbReference>
<name>A0A835XKI6_9CHLO</name>
<dbReference type="SUPFAM" id="SSF47819">
    <property type="entry name" value="HRDC-like"/>
    <property type="match status" value="1"/>
</dbReference>
<evidence type="ECO:0000313" key="2">
    <source>
        <dbReference type="EMBL" id="KAG2485778.1"/>
    </source>
</evidence>
<organism evidence="2 3">
    <name type="scientific">Edaphochlamys debaryana</name>
    <dbReference type="NCBI Taxonomy" id="47281"/>
    <lineage>
        <taxon>Eukaryota</taxon>
        <taxon>Viridiplantae</taxon>
        <taxon>Chlorophyta</taxon>
        <taxon>core chlorophytes</taxon>
        <taxon>Chlorophyceae</taxon>
        <taxon>CS clade</taxon>
        <taxon>Chlamydomonadales</taxon>
        <taxon>Chlamydomonadales incertae sedis</taxon>
        <taxon>Edaphochlamys</taxon>
    </lineage>
</organism>
<dbReference type="Pfam" id="PF00570">
    <property type="entry name" value="HRDC"/>
    <property type="match status" value="1"/>
</dbReference>
<dbReference type="Gene3D" id="1.10.150.80">
    <property type="entry name" value="HRDC domain"/>
    <property type="match status" value="1"/>
</dbReference>
<accession>A0A835XKI6</accession>
<evidence type="ECO:0000313" key="3">
    <source>
        <dbReference type="Proteomes" id="UP000612055"/>
    </source>
</evidence>
<dbReference type="AlphaFoldDB" id="A0A835XKI6"/>
<dbReference type="OrthoDB" id="1920326at2759"/>
<reference evidence="2" key="1">
    <citation type="journal article" date="2020" name="bioRxiv">
        <title>Comparative genomics of Chlamydomonas.</title>
        <authorList>
            <person name="Craig R.J."/>
            <person name="Hasan A.R."/>
            <person name="Ness R.W."/>
            <person name="Keightley P.D."/>
        </authorList>
    </citation>
    <scope>NUCLEOTIDE SEQUENCE</scope>
    <source>
        <strain evidence="2">CCAP 11/70</strain>
    </source>
</reference>
<dbReference type="InterPro" id="IPR044876">
    <property type="entry name" value="HRDC_dom_sf"/>
</dbReference>
<evidence type="ECO:0000259" key="1">
    <source>
        <dbReference type="PROSITE" id="PS50967"/>
    </source>
</evidence>
<dbReference type="PROSITE" id="PS50967">
    <property type="entry name" value="HRDC"/>
    <property type="match status" value="1"/>
</dbReference>